<keyword evidence="7 9" id="KW-0472">Membrane</keyword>
<evidence type="ECO:0000256" key="5">
    <source>
        <dbReference type="ARBA" id="ARBA00022692"/>
    </source>
</evidence>
<evidence type="ECO:0000256" key="2">
    <source>
        <dbReference type="ARBA" id="ARBA00008537"/>
    </source>
</evidence>
<dbReference type="InterPro" id="IPR020846">
    <property type="entry name" value="MFS_dom"/>
</dbReference>
<dbReference type="InterPro" id="IPR036259">
    <property type="entry name" value="MFS_trans_sf"/>
</dbReference>
<dbReference type="CDD" id="cd17503">
    <property type="entry name" value="MFS_LmrB_MDR_like"/>
    <property type="match status" value="1"/>
</dbReference>
<feature type="transmembrane region" description="Helical" evidence="9">
    <location>
        <begin position="188"/>
        <end position="211"/>
    </location>
</feature>
<comment type="caution">
    <text evidence="11">The sequence shown here is derived from an EMBL/GenBank/DDBJ whole genome shotgun (WGS) entry which is preliminary data.</text>
</comment>
<evidence type="ECO:0000313" key="11">
    <source>
        <dbReference type="EMBL" id="MDN0075990.1"/>
    </source>
</evidence>
<evidence type="ECO:0000259" key="10">
    <source>
        <dbReference type="PROSITE" id="PS50850"/>
    </source>
</evidence>
<dbReference type="SUPFAM" id="SSF103473">
    <property type="entry name" value="MFS general substrate transporter"/>
    <property type="match status" value="1"/>
</dbReference>
<dbReference type="EMBL" id="JAUEDK010000024">
    <property type="protein sequence ID" value="MDN0075990.1"/>
    <property type="molecule type" value="Genomic_DNA"/>
</dbReference>
<gene>
    <name evidence="11" type="ORF">QU481_13950</name>
</gene>
<keyword evidence="12" id="KW-1185">Reference proteome</keyword>
<feature type="transmembrane region" description="Helical" evidence="9">
    <location>
        <begin position="34"/>
        <end position="53"/>
    </location>
</feature>
<feature type="transmembrane region" description="Helical" evidence="9">
    <location>
        <begin position="294"/>
        <end position="316"/>
    </location>
</feature>
<feature type="region of interest" description="Disordered" evidence="8">
    <location>
        <begin position="1"/>
        <end position="27"/>
    </location>
</feature>
<dbReference type="Gene3D" id="1.20.1250.20">
    <property type="entry name" value="MFS general substrate transporter like domains"/>
    <property type="match status" value="2"/>
</dbReference>
<evidence type="ECO:0000256" key="6">
    <source>
        <dbReference type="ARBA" id="ARBA00022989"/>
    </source>
</evidence>
<comment type="subcellular location">
    <subcellularLocation>
        <location evidence="1">Cell membrane</location>
        <topology evidence="1">Multi-pass membrane protein</topology>
    </subcellularLocation>
</comment>
<dbReference type="InterPro" id="IPR011701">
    <property type="entry name" value="MFS"/>
</dbReference>
<dbReference type="Proteomes" id="UP001168540">
    <property type="component" value="Unassembled WGS sequence"/>
</dbReference>
<feature type="transmembrane region" description="Helical" evidence="9">
    <location>
        <begin position="505"/>
        <end position="527"/>
    </location>
</feature>
<proteinExistence type="inferred from homology"/>
<name>A0ABT7XQD4_9NEIS</name>
<dbReference type="PROSITE" id="PS50850">
    <property type="entry name" value="MFS"/>
    <property type="match status" value="1"/>
</dbReference>
<accession>A0ABT7XQD4</accession>
<feature type="domain" description="Major facilitator superfamily (MFS) profile" evidence="10">
    <location>
        <begin position="36"/>
        <end position="481"/>
    </location>
</feature>
<evidence type="ECO:0000256" key="7">
    <source>
        <dbReference type="ARBA" id="ARBA00023136"/>
    </source>
</evidence>
<feature type="transmembrane region" description="Helical" evidence="9">
    <location>
        <begin position="331"/>
        <end position="350"/>
    </location>
</feature>
<feature type="transmembrane region" description="Helical" evidence="9">
    <location>
        <begin position="357"/>
        <end position="376"/>
    </location>
</feature>
<feature type="transmembrane region" description="Helical" evidence="9">
    <location>
        <begin position="223"/>
        <end position="243"/>
    </location>
</feature>
<feature type="transmembrane region" description="Helical" evidence="9">
    <location>
        <begin position="161"/>
        <end position="182"/>
    </location>
</feature>
<dbReference type="Pfam" id="PF07690">
    <property type="entry name" value="MFS_1"/>
    <property type="match status" value="1"/>
</dbReference>
<evidence type="ECO:0000256" key="8">
    <source>
        <dbReference type="SAM" id="MobiDB-lite"/>
    </source>
</evidence>
<dbReference type="PANTHER" id="PTHR42718:SF9">
    <property type="entry name" value="MAJOR FACILITATOR SUPERFAMILY MULTIDRUG TRANSPORTER MFSC"/>
    <property type="match status" value="1"/>
</dbReference>
<dbReference type="RefSeq" id="WP_289830631.1">
    <property type="nucleotide sequence ID" value="NZ_JAUEDK010000024.1"/>
</dbReference>
<protein>
    <submittedName>
        <fullName evidence="11">DHA2 family efflux MFS transporter permease subunit</fullName>
    </submittedName>
</protein>
<evidence type="ECO:0000256" key="9">
    <source>
        <dbReference type="SAM" id="Phobius"/>
    </source>
</evidence>
<reference evidence="11" key="1">
    <citation type="submission" date="2023-06" db="EMBL/GenBank/DDBJ databases">
        <authorList>
            <person name="Zhang S."/>
        </authorList>
    </citation>
    <scope>NUCLEOTIDE SEQUENCE</scope>
    <source>
        <strain evidence="11">SG2303</strain>
    </source>
</reference>
<keyword evidence="6 9" id="KW-1133">Transmembrane helix</keyword>
<dbReference type="NCBIfam" id="TIGR00711">
    <property type="entry name" value="efflux_EmrB"/>
    <property type="match status" value="1"/>
</dbReference>
<feature type="transmembrane region" description="Helical" evidence="9">
    <location>
        <begin position="425"/>
        <end position="444"/>
    </location>
</feature>
<evidence type="ECO:0000256" key="1">
    <source>
        <dbReference type="ARBA" id="ARBA00004651"/>
    </source>
</evidence>
<evidence type="ECO:0000256" key="3">
    <source>
        <dbReference type="ARBA" id="ARBA00022448"/>
    </source>
</evidence>
<feature type="transmembrane region" description="Helical" evidence="9">
    <location>
        <begin position="73"/>
        <end position="94"/>
    </location>
</feature>
<sequence>MAAEASRAAGALKPPTAPAAAPPAPEPAVDTRTWIAIFAAILGVFMAILDIQVTNASLREIRGSLSATVEEGSWMTTSYLAAEVVVIPLTAFFVRVFSARVYMLGNVALFLVFSTLCGYAWNLPSMIVFRALQGFTGGALIPTAMTLILTRLPPSKRTIGLAWLMLSSTMAPAFGPTLGGILTNLYGWPSIFFINWAPGMLMLAGLAYGLGREPLQLKLLREADWPAIASMAIGLGSLIVFLEEGNSKDWFASDLIRGCALAALLGIVAWVAILQTRDKPFVNLSLFARRTFGVSSLVGAAAGMGLYGSTFVLPLFLSEIAGYNSLRIGEVIMWMGLPQIVMMPLAAAFAKRFDNRVLCSIGLLLFAGSCFMNSTMDATTGYDQLVFSQVLRALGQPLIVLTLSNFAIHRVELTNLSSASGLYNMARILGGAVGTAILATTITLREHFHSARLGESVSLFSGAVQERLEQLTGRFVAQGSDPVSAGQQAMVALDHLVRRESYVMAYNDCFFILGCVLTGSIAVMWLADRVIAGGK</sequence>
<evidence type="ECO:0000313" key="12">
    <source>
        <dbReference type="Proteomes" id="UP001168540"/>
    </source>
</evidence>
<feature type="transmembrane region" description="Helical" evidence="9">
    <location>
        <begin position="255"/>
        <end position="274"/>
    </location>
</feature>
<dbReference type="PANTHER" id="PTHR42718">
    <property type="entry name" value="MAJOR FACILITATOR SUPERFAMILY MULTIDRUG TRANSPORTER MFSC"/>
    <property type="match status" value="1"/>
</dbReference>
<keyword evidence="5 9" id="KW-0812">Transmembrane</keyword>
<organism evidence="11 12">
    <name type="scientific">Crenobacter oryzisoli</name>
    <dbReference type="NCBI Taxonomy" id="3056844"/>
    <lineage>
        <taxon>Bacteria</taxon>
        <taxon>Pseudomonadati</taxon>
        <taxon>Pseudomonadota</taxon>
        <taxon>Betaproteobacteria</taxon>
        <taxon>Neisseriales</taxon>
        <taxon>Neisseriaceae</taxon>
        <taxon>Crenobacter</taxon>
    </lineage>
</organism>
<feature type="compositionally biased region" description="Pro residues" evidence="8">
    <location>
        <begin position="15"/>
        <end position="26"/>
    </location>
</feature>
<feature type="transmembrane region" description="Helical" evidence="9">
    <location>
        <begin position="127"/>
        <end position="149"/>
    </location>
</feature>
<comment type="similarity">
    <text evidence="2">Belongs to the major facilitator superfamily. EmrB family.</text>
</comment>
<keyword evidence="3" id="KW-0813">Transport</keyword>
<keyword evidence="4" id="KW-1003">Cell membrane</keyword>
<evidence type="ECO:0000256" key="4">
    <source>
        <dbReference type="ARBA" id="ARBA00022475"/>
    </source>
</evidence>
<dbReference type="InterPro" id="IPR004638">
    <property type="entry name" value="EmrB-like"/>
</dbReference>
<feature type="transmembrane region" description="Helical" evidence="9">
    <location>
        <begin position="101"/>
        <end position="121"/>
    </location>
</feature>